<gene>
    <name evidence="3" type="ORF">IQ251_14875</name>
</gene>
<dbReference type="PROSITE" id="PS50943">
    <property type="entry name" value="HTH_CROC1"/>
    <property type="match status" value="1"/>
</dbReference>
<dbReference type="Pfam" id="PF19054">
    <property type="entry name" value="DUF5753"/>
    <property type="match status" value="1"/>
</dbReference>
<sequence length="304" mass="33963">MSRESKLFRVNLAEELRTLRKQAEMSTRSVAAELGTSAAWVSRTETGARQPNQDEVTSLCRLYGATDVLLRLLVEKAAASDGGGIELPTLDTYTDQLANVMLLENEAHRVTEYELALVPGLLQTTQYARQILSTVDRAPAELERRLSTRVGRQTLLSRPNGPELWFLIDEFALLRPIGGDAVMREQLLNIVKQAQCPNVRVRIVPSFRGAYPGLDGPFAVYEFAALNTYVYLEDRRGGTFLTDSPGVRQYVAVRDELWTEALDEEQSLDLLREAAERLNDDGTGVAQEQSKRIRDQVRRGGVPV</sequence>
<proteinExistence type="predicted"/>
<evidence type="ECO:0000313" key="3">
    <source>
        <dbReference type="EMBL" id="MBE9375735.1"/>
    </source>
</evidence>
<reference evidence="3" key="1">
    <citation type="submission" date="2020-10" db="EMBL/GenBank/DDBJ databases">
        <title>Diversity and distribution of actinomycetes associated with coral in the coast of Hainan.</title>
        <authorList>
            <person name="Li F."/>
        </authorList>
    </citation>
    <scope>NUCLEOTIDE SEQUENCE</scope>
    <source>
        <strain evidence="3">HNM0983</strain>
    </source>
</reference>
<accession>A0A929BBJ2</accession>
<dbReference type="AlphaFoldDB" id="A0A929BBJ2"/>
<evidence type="ECO:0000259" key="2">
    <source>
        <dbReference type="PROSITE" id="PS50943"/>
    </source>
</evidence>
<evidence type="ECO:0000256" key="1">
    <source>
        <dbReference type="SAM" id="MobiDB-lite"/>
    </source>
</evidence>
<dbReference type="Proteomes" id="UP000598360">
    <property type="component" value="Unassembled WGS sequence"/>
</dbReference>
<dbReference type="CDD" id="cd00093">
    <property type="entry name" value="HTH_XRE"/>
    <property type="match status" value="1"/>
</dbReference>
<name>A0A929BBJ2_9PSEU</name>
<dbReference type="Pfam" id="PF13560">
    <property type="entry name" value="HTH_31"/>
    <property type="match status" value="1"/>
</dbReference>
<dbReference type="GO" id="GO:0003677">
    <property type="term" value="F:DNA binding"/>
    <property type="evidence" value="ECO:0007669"/>
    <property type="project" value="InterPro"/>
</dbReference>
<dbReference type="Gene3D" id="1.10.260.40">
    <property type="entry name" value="lambda repressor-like DNA-binding domains"/>
    <property type="match status" value="1"/>
</dbReference>
<organism evidence="3 4">
    <name type="scientific">Saccharopolyspora montiporae</name>
    <dbReference type="NCBI Taxonomy" id="2781240"/>
    <lineage>
        <taxon>Bacteria</taxon>
        <taxon>Bacillati</taxon>
        <taxon>Actinomycetota</taxon>
        <taxon>Actinomycetes</taxon>
        <taxon>Pseudonocardiales</taxon>
        <taxon>Pseudonocardiaceae</taxon>
        <taxon>Saccharopolyspora</taxon>
    </lineage>
</organism>
<feature type="domain" description="HTH cro/C1-type" evidence="2">
    <location>
        <begin position="16"/>
        <end position="69"/>
    </location>
</feature>
<dbReference type="InterPro" id="IPR043917">
    <property type="entry name" value="DUF5753"/>
</dbReference>
<dbReference type="EMBL" id="JADEYC010000024">
    <property type="protein sequence ID" value="MBE9375735.1"/>
    <property type="molecule type" value="Genomic_DNA"/>
</dbReference>
<dbReference type="InterPro" id="IPR010982">
    <property type="entry name" value="Lambda_DNA-bd_dom_sf"/>
</dbReference>
<feature type="compositionally biased region" description="Basic and acidic residues" evidence="1">
    <location>
        <begin position="289"/>
        <end position="298"/>
    </location>
</feature>
<feature type="region of interest" description="Disordered" evidence="1">
    <location>
        <begin position="279"/>
        <end position="304"/>
    </location>
</feature>
<comment type="caution">
    <text evidence="3">The sequence shown here is derived from an EMBL/GenBank/DDBJ whole genome shotgun (WGS) entry which is preliminary data.</text>
</comment>
<evidence type="ECO:0000313" key="4">
    <source>
        <dbReference type="Proteomes" id="UP000598360"/>
    </source>
</evidence>
<protein>
    <submittedName>
        <fullName evidence="3">Helix-turn-helix domain-containing protein</fullName>
    </submittedName>
</protein>
<dbReference type="SUPFAM" id="SSF47413">
    <property type="entry name" value="lambda repressor-like DNA-binding domains"/>
    <property type="match status" value="1"/>
</dbReference>
<keyword evidence="4" id="KW-1185">Reference proteome</keyword>
<dbReference type="InterPro" id="IPR001387">
    <property type="entry name" value="Cro/C1-type_HTH"/>
</dbReference>
<dbReference type="RefSeq" id="WP_193929183.1">
    <property type="nucleotide sequence ID" value="NZ_JADEYC010000024.1"/>
</dbReference>
<dbReference type="SMART" id="SM00530">
    <property type="entry name" value="HTH_XRE"/>
    <property type="match status" value="1"/>
</dbReference>